<name>A0A511VAK9_9BACL</name>
<dbReference type="RefSeq" id="WP_170230350.1">
    <property type="nucleotide sequence ID" value="NZ_BJXX01000160.1"/>
</dbReference>
<sequence length="166" mass="18871">MARIISNTSPLIALSKIHQLHLLWELYDQVFISEAVYQEIMASADEQSSGKAEVDQAVQDKNINIYKVQDQLLVNSLYGKLHKGELETIVGGRELNADFVLIDEKAARQTAKNFFLTIIGSIGILRIAKREGKIEYVKPYMDFLIAEGYRISQPIYHMVLEAEKEL</sequence>
<dbReference type="PANTHER" id="PTHR39550">
    <property type="entry name" value="SLL0658 PROTEIN"/>
    <property type="match status" value="1"/>
</dbReference>
<gene>
    <name evidence="1" type="ORF">ADA01nite_34150</name>
</gene>
<dbReference type="AlphaFoldDB" id="A0A511VAK9"/>
<reference evidence="1 2" key="1">
    <citation type="submission" date="2019-07" db="EMBL/GenBank/DDBJ databases">
        <title>Whole genome shotgun sequence of Aneurinibacillus danicus NBRC 102444.</title>
        <authorList>
            <person name="Hosoyama A."/>
            <person name="Uohara A."/>
            <person name="Ohji S."/>
            <person name="Ichikawa N."/>
        </authorList>
    </citation>
    <scope>NUCLEOTIDE SEQUENCE [LARGE SCALE GENOMIC DNA]</scope>
    <source>
        <strain evidence="1 2">NBRC 102444</strain>
    </source>
</reference>
<dbReference type="Pfam" id="PF11848">
    <property type="entry name" value="DUF3368"/>
    <property type="match status" value="1"/>
</dbReference>
<dbReference type="PANTHER" id="PTHR39550:SF1">
    <property type="entry name" value="SLL0658 PROTEIN"/>
    <property type="match status" value="1"/>
</dbReference>
<accession>A0A511VAK9</accession>
<dbReference type="Proteomes" id="UP000321157">
    <property type="component" value="Unassembled WGS sequence"/>
</dbReference>
<evidence type="ECO:0000313" key="2">
    <source>
        <dbReference type="Proteomes" id="UP000321157"/>
    </source>
</evidence>
<evidence type="ECO:0000313" key="1">
    <source>
        <dbReference type="EMBL" id="GEN35955.1"/>
    </source>
</evidence>
<protein>
    <submittedName>
        <fullName evidence="1">DUF3368 domain-containing protein</fullName>
    </submittedName>
</protein>
<keyword evidence="2" id="KW-1185">Reference proteome</keyword>
<comment type="caution">
    <text evidence="1">The sequence shown here is derived from an EMBL/GenBank/DDBJ whole genome shotgun (WGS) entry which is preliminary data.</text>
</comment>
<dbReference type="InterPro" id="IPR021799">
    <property type="entry name" value="PIN-like_prokaryotic"/>
</dbReference>
<proteinExistence type="predicted"/>
<organism evidence="1 2">
    <name type="scientific">Aneurinibacillus danicus</name>
    <dbReference type="NCBI Taxonomy" id="267746"/>
    <lineage>
        <taxon>Bacteria</taxon>
        <taxon>Bacillati</taxon>
        <taxon>Bacillota</taxon>
        <taxon>Bacilli</taxon>
        <taxon>Bacillales</taxon>
        <taxon>Paenibacillaceae</taxon>
        <taxon>Aneurinibacillus group</taxon>
        <taxon>Aneurinibacillus</taxon>
    </lineage>
</organism>
<dbReference type="EMBL" id="BJXX01000160">
    <property type="protein sequence ID" value="GEN35955.1"/>
    <property type="molecule type" value="Genomic_DNA"/>
</dbReference>